<dbReference type="InterPro" id="IPR005114">
    <property type="entry name" value="Helicase_assoc"/>
</dbReference>
<proteinExistence type="predicted"/>
<evidence type="ECO:0000313" key="3">
    <source>
        <dbReference type="Proteomes" id="UP000609064"/>
    </source>
</evidence>
<dbReference type="GO" id="GO:0003824">
    <property type="term" value="F:catalytic activity"/>
    <property type="evidence" value="ECO:0007669"/>
    <property type="project" value="InterPro"/>
</dbReference>
<dbReference type="RefSeq" id="WP_188765770.1">
    <property type="nucleotide sequence ID" value="NZ_BMKK01000003.1"/>
</dbReference>
<protein>
    <recommendedName>
        <fullName evidence="1">PLD phosphodiesterase domain-containing protein</fullName>
    </recommendedName>
</protein>
<evidence type="ECO:0000259" key="1">
    <source>
        <dbReference type="PROSITE" id="PS50035"/>
    </source>
</evidence>
<organism evidence="2 3">
    <name type="scientific">Emticicia aquatilis</name>
    <dbReference type="NCBI Taxonomy" id="1537369"/>
    <lineage>
        <taxon>Bacteria</taxon>
        <taxon>Pseudomonadati</taxon>
        <taxon>Bacteroidota</taxon>
        <taxon>Cytophagia</taxon>
        <taxon>Cytophagales</taxon>
        <taxon>Leadbetterellaceae</taxon>
        <taxon>Emticicia</taxon>
    </lineage>
</organism>
<dbReference type="Pfam" id="PF13091">
    <property type="entry name" value="PLDc_2"/>
    <property type="match status" value="1"/>
</dbReference>
<feature type="domain" description="PLD phosphodiesterase" evidence="1">
    <location>
        <begin position="91"/>
        <end position="121"/>
    </location>
</feature>
<dbReference type="InterPro" id="IPR025202">
    <property type="entry name" value="PLD-like_dom"/>
</dbReference>
<dbReference type="PROSITE" id="PS50035">
    <property type="entry name" value="PLD"/>
    <property type="match status" value="1"/>
</dbReference>
<evidence type="ECO:0000313" key="2">
    <source>
        <dbReference type="EMBL" id="GGD54581.1"/>
    </source>
</evidence>
<dbReference type="SUPFAM" id="SSF56024">
    <property type="entry name" value="Phospholipase D/nuclease"/>
    <property type="match status" value="1"/>
</dbReference>
<dbReference type="Pfam" id="PF03457">
    <property type="entry name" value="HA"/>
    <property type="match status" value="1"/>
</dbReference>
<dbReference type="AlphaFoldDB" id="A0A916YPK1"/>
<name>A0A916YPK1_9BACT</name>
<dbReference type="Gene3D" id="6.10.140.530">
    <property type="match status" value="1"/>
</dbReference>
<comment type="caution">
    <text evidence="2">The sequence shown here is derived from an EMBL/GenBank/DDBJ whole genome shotgun (WGS) entry which is preliminary data.</text>
</comment>
<dbReference type="Proteomes" id="UP000609064">
    <property type="component" value="Unassembled WGS sequence"/>
</dbReference>
<reference evidence="2" key="1">
    <citation type="journal article" date="2014" name="Int. J. Syst. Evol. Microbiol.">
        <title>Complete genome sequence of Corynebacterium casei LMG S-19264T (=DSM 44701T), isolated from a smear-ripened cheese.</title>
        <authorList>
            <consortium name="US DOE Joint Genome Institute (JGI-PGF)"/>
            <person name="Walter F."/>
            <person name="Albersmeier A."/>
            <person name="Kalinowski J."/>
            <person name="Ruckert C."/>
        </authorList>
    </citation>
    <scope>NUCLEOTIDE SEQUENCE</scope>
    <source>
        <strain evidence="2">CGMCC 1.15958</strain>
    </source>
</reference>
<dbReference type="PANTHER" id="PTHR33418:SF1">
    <property type="entry name" value="HELICASE-ASSOCIATED DOMAIN-CONTAINING PROTEIN"/>
    <property type="match status" value="1"/>
</dbReference>
<dbReference type="InterPro" id="IPR001736">
    <property type="entry name" value="PLipase_D/transphosphatidylase"/>
</dbReference>
<sequence length="594" mass="69585">MKISFLGQGLGGENENNVGYYLTTFASSNEYHSMYLISAFASKTGVAYIKEAVNKNIKIIVGIDQQVTSVEALNMILNMNVDSYVFYNPSENQIFHPKIYLFEGKNTSKVIIGSSNLTKGGLFQNVESSILVETSSNDKDGQIFIQEIKDYFANLLDGTDSNIKKLSKELIEGLLERKIIGTEDDRILDKMIKYESQRKQAIQNPSAKLANLFPTRKVIDLPSAIEVANWQNSYLKALNKARIKIQKFKSLSNEDIEEEEGLLKLEEFIQDREQRWFFMFEQMSKYKSLHGHTNIKVRELFDTGFGKVKLGAWAYVQYNNKLDKTILDERKKLLDSIGFDWGEREERRDKSFDVRFEEKFSLLKKMYDHYQKIGKKEAIRVDLHRNKDFSEVGLTHEEQKTLRNWVHYLYYPKKTEKALIEQLTDEHLRKLQSIGFQLESKLEKQKGGNQDTLYVLKTLRNAKFQNPNFDIEVLKNNNSKLRKALYKILFYYRQEQKGKNSFFSDSEILELIDLGVMLDKPVHNTDSQISDRINLFLKYREQNGTFNVRATHDKIMYNWLNRRINKQTPFKKHIEHLPKEYIDEMRKLGLNVDE</sequence>
<dbReference type="GO" id="GO:0006793">
    <property type="term" value="P:phosphorus metabolic process"/>
    <property type="evidence" value="ECO:0007669"/>
    <property type="project" value="UniProtKB-ARBA"/>
</dbReference>
<accession>A0A916YPK1</accession>
<gene>
    <name evidence="2" type="ORF">GCM10011514_18410</name>
</gene>
<dbReference type="PANTHER" id="PTHR33418">
    <property type="entry name" value="HELICASE-ASSOCIATED"/>
    <property type="match status" value="1"/>
</dbReference>
<dbReference type="EMBL" id="BMKK01000003">
    <property type="protein sequence ID" value="GGD54581.1"/>
    <property type="molecule type" value="Genomic_DNA"/>
</dbReference>
<dbReference type="CDD" id="cd09117">
    <property type="entry name" value="PLDc_Bfil_DEXD_like"/>
    <property type="match status" value="1"/>
</dbReference>
<reference evidence="2" key="2">
    <citation type="submission" date="2020-09" db="EMBL/GenBank/DDBJ databases">
        <authorList>
            <person name="Sun Q."/>
            <person name="Zhou Y."/>
        </authorList>
    </citation>
    <scope>NUCLEOTIDE SEQUENCE</scope>
    <source>
        <strain evidence="2">CGMCC 1.15958</strain>
    </source>
</reference>
<keyword evidence="3" id="KW-1185">Reference proteome</keyword>
<dbReference type="Gene3D" id="3.30.870.10">
    <property type="entry name" value="Endonuclease Chain A"/>
    <property type="match status" value="1"/>
</dbReference>